<protein>
    <recommendedName>
        <fullName evidence="1">Beta-lactamase-related domain-containing protein</fullName>
    </recommendedName>
</protein>
<evidence type="ECO:0000313" key="3">
    <source>
        <dbReference type="Proteomes" id="UP000076623"/>
    </source>
</evidence>
<dbReference type="STRING" id="1221500.ABE65_011850"/>
<keyword evidence="3" id="KW-1185">Reference proteome</keyword>
<dbReference type="KEGG" id="fpn:ABE65_011850"/>
<feature type="domain" description="Beta-lactamase-related" evidence="1">
    <location>
        <begin position="78"/>
        <end position="322"/>
    </location>
</feature>
<gene>
    <name evidence="2" type="ORF">ABE65_011850</name>
</gene>
<dbReference type="AlphaFoldDB" id="A0A160IMF7"/>
<proteinExistence type="predicted"/>
<evidence type="ECO:0000259" key="1">
    <source>
        <dbReference type="Pfam" id="PF00144"/>
    </source>
</evidence>
<dbReference type="Pfam" id="PF00144">
    <property type="entry name" value="Beta-lactamase"/>
    <property type="match status" value="1"/>
</dbReference>
<reference evidence="2 3" key="1">
    <citation type="submission" date="2016-04" db="EMBL/GenBank/DDBJ databases">
        <title>Complete genome sequence of Fictibacillus phosphorivorans G25-29, a strain toxic to nematodes.</title>
        <authorList>
            <person name="Zheng Z."/>
        </authorList>
    </citation>
    <scope>NUCLEOTIDE SEQUENCE [LARGE SCALE GENOMIC DNA]</scope>
    <source>
        <strain evidence="2 3">G25-29</strain>
    </source>
</reference>
<dbReference type="SUPFAM" id="SSF56601">
    <property type="entry name" value="beta-lactamase/transpeptidase-like"/>
    <property type="match status" value="1"/>
</dbReference>
<name>A0A160IMF7_9BACL</name>
<dbReference type="Proteomes" id="UP000076623">
    <property type="component" value="Chromosome"/>
</dbReference>
<dbReference type="InterPro" id="IPR012338">
    <property type="entry name" value="Beta-lactam/transpept-like"/>
</dbReference>
<accession>A0A160IMF7</accession>
<dbReference type="Gene3D" id="3.40.710.10">
    <property type="entry name" value="DD-peptidase/beta-lactamase superfamily"/>
    <property type="match status" value="1"/>
</dbReference>
<dbReference type="PANTHER" id="PTHR43283:SF7">
    <property type="entry name" value="BETA-LACTAMASE-RELATED DOMAIN-CONTAINING PROTEIN"/>
    <property type="match status" value="1"/>
</dbReference>
<dbReference type="RefSeq" id="WP_066395112.1">
    <property type="nucleotide sequence ID" value="NZ_CP015378.1"/>
</dbReference>
<evidence type="ECO:0000313" key="2">
    <source>
        <dbReference type="EMBL" id="ANC77453.1"/>
    </source>
</evidence>
<sequence>MKKSLLITPIILLAIGVIGYLSIPFTNSEGNDFHEKLSKSDRYEIQKDSYEKIMDQNEADAMFIMEGHDFLAEFGDTHEISNVASVRKSIISALYGIAESKGLIQIDQTLNELEIDDKQNPLTEEEKKATVEDLLKARSGIYINAIGESKAMKEKRPKRGSFSHNEHYYYNNWDFNALGVIFEQETGLRLGDAFYEWIARPTKMKLFQPKNVVYQESEETSIPMYRFYMCAEDLARFGSLYANDGKWKGKQIIPKNWIEASFTSYSYINDVDQFTGYGYLWWLDKQKEGTLQWAVGSGGQYIVVDRERKITTILMNNTGTSPLGVFLNRLYSKEEPYAGARKVYELAKRSVSEE</sequence>
<dbReference type="InterPro" id="IPR050789">
    <property type="entry name" value="Diverse_Enzym_Activities"/>
</dbReference>
<organism evidence="2 3">
    <name type="scientific">Fictibacillus phosphorivorans</name>
    <dbReference type="NCBI Taxonomy" id="1221500"/>
    <lineage>
        <taxon>Bacteria</taxon>
        <taxon>Bacillati</taxon>
        <taxon>Bacillota</taxon>
        <taxon>Bacilli</taxon>
        <taxon>Bacillales</taxon>
        <taxon>Fictibacillaceae</taxon>
        <taxon>Fictibacillus</taxon>
    </lineage>
</organism>
<dbReference type="InterPro" id="IPR001466">
    <property type="entry name" value="Beta-lactam-related"/>
</dbReference>
<dbReference type="EMBL" id="CP015378">
    <property type="protein sequence ID" value="ANC77453.1"/>
    <property type="molecule type" value="Genomic_DNA"/>
</dbReference>
<dbReference type="PANTHER" id="PTHR43283">
    <property type="entry name" value="BETA-LACTAMASE-RELATED"/>
    <property type="match status" value="1"/>
</dbReference>